<dbReference type="OrthoDB" id="2020542at2759"/>
<dbReference type="EMBL" id="CAKKLH010000308">
    <property type="protein sequence ID" value="CAH0110924.1"/>
    <property type="molecule type" value="Genomic_DNA"/>
</dbReference>
<gene>
    <name evidence="1" type="ORF">DGAL_LOCUS14533</name>
</gene>
<keyword evidence="2" id="KW-1185">Reference proteome</keyword>
<name>A0A8J2RWM3_9CRUS</name>
<evidence type="ECO:0000313" key="2">
    <source>
        <dbReference type="Proteomes" id="UP000789390"/>
    </source>
</evidence>
<accession>A0A8J2RWM3</accession>
<reference evidence="1" key="1">
    <citation type="submission" date="2021-11" db="EMBL/GenBank/DDBJ databases">
        <authorList>
            <person name="Schell T."/>
        </authorList>
    </citation>
    <scope>NUCLEOTIDE SEQUENCE</scope>
    <source>
        <strain evidence="1">M5</strain>
    </source>
</reference>
<evidence type="ECO:0000313" key="1">
    <source>
        <dbReference type="EMBL" id="CAH0110924.1"/>
    </source>
</evidence>
<organism evidence="1 2">
    <name type="scientific">Daphnia galeata</name>
    <dbReference type="NCBI Taxonomy" id="27404"/>
    <lineage>
        <taxon>Eukaryota</taxon>
        <taxon>Metazoa</taxon>
        <taxon>Ecdysozoa</taxon>
        <taxon>Arthropoda</taxon>
        <taxon>Crustacea</taxon>
        <taxon>Branchiopoda</taxon>
        <taxon>Diplostraca</taxon>
        <taxon>Cladocera</taxon>
        <taxon>Anomopoda</taxon>
        <taxon>Daphniidae</taxon>
        <taxon>Daphnia</taxon>
    </lineage>
</organism>
<dbReference type="AlphaFoldDB" id="A0A8J2RWM3"/>
<proteinExistence type="predicted"/>
<dbReference type="Proteomes" id="UP000789390">
    <property type="component" value="Unassembled WGS sequence"/>
</dbReference>
<protein>
    <submittedName>
        <fullName evidence="1">Uncharacterized protein</fullName>
    </submittedName>
</protein>
<sequence>MYDFPSNEMIHLPDRFQASEQNQDSNVTELIKDQPVLENASTNITKLPFENKLKLGKSEEKSMVSILHRCTGREALIMANTQYRIIGDNIARGIFYRHLISKAIDWIEKSSTHQELVMWSFLLSLEKSQHSNTCLRYIYERFKTNPDLFQCLNSFETSILCNSWFTSNIIVSSKPMLRVIDLILKKEIESCPGLITQEALCMLKVFRKAGFGSTKLFESLISSLSSPSARNLNLAQATHALALLADNRCLVNGKLVENITHLIEINAKRKLETPQSFVHPSEGTRVKDLTRFLWTASCLIPTDIISRDKIAAEIIDQVYNGWTYGSFQLDKDWHLLADFFLSLACWKIYPVSLIEKIINRNFIDIVLNQKKTIRQSRLALFLEAARIEVPHLSAMQKFLPEISLNLPTYKAEKELSKRPQLASLANVIDRSKEELGWENIHCCTTVPHLNYAGLTFNYKREKVAVELLDTYVCMRHSNQPERLMALKIRLSRQLGYRVIQLDVQQTNRKQQESEAKQDDSYSDQQQVTMIRKCLENNVCDPR</sequence>
<comment type="caution">
    <text evidence="1">The sequence shown here is derived from an EMBL/GenBank/DDBJ whole genome shotgun (WGS) entry which is preliminary data.</text>
</comment>